<dbReference type="EMBL" id="QLMH01000006">
    <property type="protein sequence ID" value="RAK19429.1"/>
    <property type="molecule type" value="Genomic_DNA"/>
</dbReference>
<accession>A0A327YMF3</accession>
<dbReference type="InterPro" id="IPR009875">
    <property type="entry name" value="PilZ_domain"/>
</dbReference>
<dbReference type="Proteomes" id="UP000248555">
    <property type="component" value="Unassembled WGS sequence"/>
</dbReference>
<protein>
    <submittedName>
        <fullName evidence="2">PilZ domain-containing protein</fullName>
    </submittedName>
</protein>
<sequence>MKEIQNRRQYFRHDFSIPLCTEMRIIKIGTKNVETSKTLVCVKNISAGGLLFETNLNIPVRADVTFEFTMTVCHKELILPGMIKRRHDLAQQQYQYGVEFLLSEQEKSNLVSMFNEMSVKLHKKGNAGCSLCSTDRKGCYKIKQKKQVKI</sequence>
<dbReference type="Gene3D" id="2.40.10.220">
    <property type="entry name" value="predicted glycosyltransferase like domains"/>
    <property type="match status" value="1"/>
</dbReference>
<dbReference type="RefSeq" id="WP_111645089.1">
    <property type="nucleotide sequence ID" value="NZ_QLMH01000006.1"/>
</dbReference>
<evidence type="ECO:0000259" key="1">
    <source>
        <dbReference type="Pfam" id="PF07238"/>
    </source>
</evidence>
<dbReference type="GO" id="GO:0035438">
    <property type="term" value="F:cyclic-di-GMP binding"/>
    <property type="evidence" value="ECO:0007669"/>
    <property type="project" value="InterPro"/>
</dbReference>
<proteinExistence type="predicted"/>
<dbReference type="AlphaFoldDB" id="A0A327YMF3"/>
<evidence type="ECO:0000313" key="2">
    <source>
        <dbReference type="EMBL" id="RAK19429.1"/>
    </source>
</evidence>
<evidence type="ECO:0000313" key="3">
    <source>
        <dbReference type="Proteomes" id="UP000248555"/>
    </source>
</evidence>
<gene>
    <name evidence="2" type="ORF">B0I26_10650</name>
</gene>
<reference evidence="2 3" key="1">
    <citation type="submission" date="2018-06" db="EMBL/GenBank/DDBJ databases">
        <title>Genomic Encyclopedia of Type Strains, Phase III (KMG-III): the genomes of soil and plant-associated and newly described type strains.</title>
        <authorList>
            <person name="Whitman W."/>
        </authorList>
    </citation>
    <scope>NUCLEOTIDE SEQUENCE [LARGE SCALE GENOMIC DNA]</scope>
    <source>
        <strain evidence="2 3">CGMCC 1.8979</strain>
    </source>
</reference>
<dbReference type="SUPFAM" id="SSF141371">
    <property type="entry name" value="PilZ domain-like"/>
    <property type="match status" value="1"/>
</dbReference>
<name>A0A327YMF3_9BACL</name>
<comment type="caution">
    <text evidence="2">The sequence shown here is derived from an EMBL/GenBank/DDBJ whole genome shotgun (WGS) entry which is preliminary data.</text>
</comment>
<dbReference type="OrthoDB" id="9759607at2"/>
<keyword evidence="3" id="KW-1185">Reference proteome</keyword>
<organism evidence="2 3">
    <name type="scientific">Paranoxybacillus vitaminiphilus</name>
    <dbReference type="NCBI Taxonomy" id="581036"/>
    <lineage>
        <taxon>Bacteria</taxon>
        <taxon>Bacillati</taxon>
        <taxon>Bacillota</taxon>
        <taxon>Bacilli</taxon>
        <taxon>Bacillales</taxon>
        <taxon>Anoxybacillaceae</taxon>
        <taxon>Paranoxybacillus</taxon>
    </lineage>
</organism>
<dbReference type="Pfam" id="PF07238">
    <property type="entry name" value="PilZ"/>
    <property type="match status" value="1"/>
</dbReference>
<feature type="domain" description="PilZ" evidence="1">
    <location>
        <begin position="6"/>
        <end position="111"/>
    </location>
</feature>